<reference evidence="1" key="2">
    <citation type="submission" date="2022-06" db="UniProtKB">
        <authorList>
            <consortium name="EnsemblMetazoa"/>
        </authorList>
    </citation>
    <scope>IDENTIFICATION</scope>
    <source>
        <strain evidence="1">DF5081</strain>
    </source>
</reference>
<sequence length="314" mass="36664">MNRALLFLTSMFVRKSEPIDNDEELFKENEEEVVDGICHFDRLPVELIGEIYNKLPYQYATRLRRTNRRMHAAYEKCRRRMAGPVLSVYVKVEDGQVVTHARRLDKIREEALLIPQHQRNTVFRNARITLLIRLGENVMTDEIGATILGMFQCSQLEVVRLRAASVSLETKDLLNSLETERVDVGTGRFDDTVVKIKNLKTLDIRSELLFFQFATIVRTNPCLDHFTANVTAASLPLLKTCIDEWRQSKRDIAGWNFRVPQVDFQSYFEGVSLDWRISHTMRDDGKQRLRLRTKTDEVRPGDRFVYQSVCWMQC</sequence>
<protein>
    <recommendedName>
        <fullName evidence="3">F-box domain-containing protein</fullName>
    </recommendedName>
</protein>
<dbReference type="SUPFAM" id="SSF81383">
    <property type="entry name" value="F-box domain"/>
    <property type="match status" value="1"/>
</dbReference>
<evidence type="ECO:0000313" key="2">
    <source>
        <dbReference type="Proteomes" id="UP000005237"/>
    </source>
</evidence>
<organism evidence="1 2">
    <name type="scientific">Caenorhabditis japonica</name>
    <dbReference type="NCBI Taxonomy" id="281687"/>
    <lineage>
        <taxon>Eukaryota</taxon>
        <taxon>Metazoa</taxon>
        <taxon>Ecdysozoa</taxon>
        <taxon>Nematoda</taxon>
        <taxon>Chromadorea</taxon>
        <taxon>Rhabditida</taxon>
        <taxon>Rhabditina</taxon>
        <taxon>Rhabditomorpha</taxon>
        <taxon>Rhabditoidea</taxon>
        <taxon>Rhabditidae</taxon>
        <taxon>Peloderinae</taxon>
        <taxon>Caenorhabditis</taxon>
    </lineage>
</organism>
<evidence type="ECO:0008006" key="3">
    <source>
        <dbReference type="Google" id="ProtNLM"/>
    </source>
</evidence>
<evidence type="ECO:0000313" key="1">
    <source>
        <dbReference type="EnsemblMetazoa" id="CJA05198.1"/>
    </source>
</evidence>
<accession>A0A8R1DL93</accession>
<proteinExistence type="predicted"/>
<dbReference type="InterPro" id="IPR036047">
    <property type="entry name" value="F-box-like_dom_sf"/>
</dbReference>
<reference evidence="2" key="1">
    <citation type="submission" date="2010-08" db="EMBL/GenBank/DDBJ databases">
        <authorList>
            <consortium name="Caenorhabditis japonica Sequencing Consortium"/>
            <person name="Wilson R.K."/>
        </authorList>
    </citation>
    <scope>NUCLEOTIDE SEQUENCE [LARGE SCALE GENOMIC DNA]</scope>
    <source>
        <strain evidence="2">DF5081</strain>
    </source>
</reference>
<dbReference type="EnsemblMetazoa" id="CJA05198.1">
    <property type="protein sequence ID" value="CJA05198.1"/>
    <property type="gene ID" value="WBGene00124402"/>
</dbReference>
<dbReference type="Proteomes" id="UP000005237">
    <property type="component" value="Unassembled WGS sequence"/>
</dbReference>
<name>A0A8R1DL93_CAEJA</name>
<dbReference type="AlphaFoldDB" id="A0A8R1DL93"/>
<keyword evidence="2" id="KW-1185">Reference proteome</keyword>